<keyword evidence="2" id="KW-1185">Reference proteome</keyword>
<sequence length="190" mass="20943">MLSLALTLGTVTACADQADEVSVTAESGEELVADWNKGETYDQQVEELRLVNEVVTKHFGEKVLPSVGGGEWDLGKYLNQSGIPDPSTRAEGAYFFGINYDFSDVKANQETQEKALAVLDELGLTPNGDLPTTYDAERRPALYVAGGEDEHGRVFLIEQRHADAGIKAIFWTRHSDDQSMHEAHEANWND</sequence>
<name>A0ABP6RB21_9MICC</name>
<comment type="caution">
    <text evidence="1">The sequence shown here is derived from an EMBL/GenBank/DDBJ whole genome shotgun (WGS) entry which is preliminary data.</text>
</comment>
<evidence type="ECO:0000313" key="1">
    <source>
        <dbReference type="EMBL" id="GAA3283084.1"/>
    </source>
</evidence>
<evidence type="ECO:0000313" key="2">
    <source>
        <dbReference type="Proteomes" id="UP001501736"/>
    </source>
</evidence>
<organism evidence="1 2">
    <name type="scientific">Nesterenkonia halobia</name>
    <dbReference type="NCBI Taxonomy" id="37922"/>
    <lineage>
        <taxon>Bacteria</taxon>
        <taxon>Bacillati</taxon>
        <taxon>Actinomycetota</taxon>
        <taxon>Actinomycetes</taxon>
        <taxon>Micrococcales</taxon>
        <taxon>Micrococcaceae</taxon>
        <taxon>Nesterenkonia</taxon>
    </lineage>
</organism>
<dbReference type="Proteomes" id="UP001501736">
    <property type="component" value="Unassembled WGS sequence"/>
</dbReference>
<accession>A0ABP6RB21</accession>
<reference evidence="2" key="1">
    <citation type="journal article" date="2019" name="Int. J. Syst. Evol. Microbiol.">
        <title>The Global Catalogue of Microorganisms (GCM) 10K type strain sequencing project: providing services to taxonomists for standard genome sequencing and annotation.</title>
        <authorList>
            <consortium name="The Broad Institute Genomics Platform"/>
            <consortium name="The Broad Institute Genome Sequencing Center for Infectious Disease"/>
            <person name="Wu L."/>
            <person name="Ma J."/>
        </authorList>
    </citation>
    <scope>NUCLEOTIDE SEQUENCE [LARGE SCALE GENOMIC DNA]</scope>
    <source>
        <strain evidence="2">JCM 11483</strain>
    </source>
</reference>
<proteinExistence type="predicted"/>
<protein>
    <submittedName>
        <fullName evidence="1">Uncharacterized protein</fullName>
    </submittedName>
</protein>
<dbReference type="EMBL" id="BAAAYG010000004">
    <property type="protein sequence ID" value="GAA3283084.1"/>
    <property type="molecule type" value="Genomic_DNA"/>
</dbReference>
<gene>
    <name evidence="1" type="ORF">GCM10020260_11250</name>
</gene>